<dbReference type="PANTHER" id="PTHR35807">
    <property type="entry name" value="TRANSCRIPTIONAL REGULATOR REDD-RELATED"/>
    <property type="match status" value="1"/>
</dbReference>
<dbReference type="Proteomes" id="UP000607559">
    <property type="component" value="Unassembled WGS sequence"/>
</dbReference>
<reference evidence="2" key="1">
    <citation type="journal article" date="2014" name="Int. J. Syst. Evol. Microbiol.">
        <title>Complete genome sequence of Corynebacterium casei LMG S-19264T (=DSM 44701T), isolated from a smear-ripened cheese.</title>
        <authorList>
            <consortium name="US DOE Joint Genome Institute (JGI-PGF)"/>
            <person name="Walter F."/>
            <person name="Albersmeier A."/>
            <person name="Kalinowski J."/>
            <person name="Ruckert C."/>
        </authorList>
    </citation>
    <scope>NUCLEOTIDE SEQUENCE</scope>
    <source>
        <strain evidence="2">CGMCC 1.15448</strain>
    </source>
</reference>
<feature type="signal peptide" evidence="1">
    <location>
        <begin position="1"/>
        <end position="20"/>
    </location>
</feature>
<gene>
    <name evidence="2" type="ORF">GCM10011511_26910</name>
</gene>
<dbReference type="InterPro" id="IPR011043">
    <property type="entry name" value="Gal_Oxase/kelch_b-propeller"/>
</dbReference>
<evidence type="ECO:0000313" key="3">
    <source>
        <dbReference type="Proteomes" id="UP000607559"/>
    </source>
</evidence>
<keyword evidence="1" id="KW-0732">Signal</keyword>
<protein>
    <recommendedName>
        <fullName evidence="4">Galactose oxidase</fullName>
    </recommendedName>
</protein>
<dbReference type="GO" id="GO:0006355">
    <property type="term" value="P:regulation of DNA-templated transcription"/>
    <property type="evidence" value="ECO:0007669"/>
    <property type="project" value="TreeGrafter"/>
</dbReference>
<dbReference type="InterPro" id="IPR015915">
    <property type="entry name" value="Kelch-typ_b-propeller"/>
</dbReference>
<proteinExistence type="predicted"/>
<organism evidence="2 3">
    <name type="scientific">Puia dinghuensis</name>
    <dbReference type="NCBI Taxonomy" id="1792502"/>
    <lineage>
        <taxon>Bacteria</taxon>
        <taxon>Pseudomonadati</taxon>
        <taxon>Bacteroidota</taxon>
        <taxon>Chitinophagia</taxon>
        <taxon>Chitinophagales</taxon>
        <taxon>Chitinophagaceae</taxon>
        <taxon>Puia</taxon>
    </lineage>
</organism>
<keyword evidence="3" id="KW-1185">Reference proteome</keyword>
<dbReference type="PANTHER" id="PTHR35807:SF1">
    <property type="entry name" value="TRANSCRIPTIONAL REGULATOR REDD"/>
    <property type="match status" value="1"/>
</dbReference>
<dbReference type="EMBL" id="BMJC01000003">
    <property type="protein sequence ID" value="GGB02271.1"/>
    <property type="molecule type" value="Genomic_DNA"/>
</dbReference>
<accession>A0A8J2XTC2</accession>
<dbReference type="GO" id="GO:0003677">
    <property type="term" value="F:DNA binding"/>
    <property type="evidence" value="ECO:0007669"/>
    <property type="project" value="TreeGrafter"/>
</dbReference>
<comment type="caution">
    <text evidence="2">The sequence shown here is derived from an EMBL/GenBank/DDBJ whole genome shotgun (WGS) entry which is preliminary data.</text>
</comment>
<name>A0A8J2XTC2_9BACT</name>
<dbReference type="SUPFAM" id="SSF50965">
    <property type="entry name" value="Galactose oxidase, central domain"/>
    <property type="match status" value="1"/>
</dbReference>
<dbReference type="Gene3D" id="2.120.10.80">
    <property type="entry name" value="Kelch-type beta propeller"/>
    <property type="match status" value="1"/>
</dbReference>
<evidence type="ECO:0008006" key="4">
    <source>
        <dbReference type="Google" id="ProtNLM"/>
    </source>
</evidence>
<evidence type="ECO:0000313" key="2">
    <source>
        <dbReference type="EMBL" id="GGB02271.1"/>
    </source>
</evidence>
<dbReference type="AlphaFoldDB" id="A0A8J2XTC2"/>
<dbReference type="InterPro" id="IPR051677">
    <property type="entry name" value="AfsR-DnrI-RedD_regulator"/>
</dbReference>
<evidence type="ECO:0000256" key="1">
    <source>
        <dbReference type="SAM" id="SignalP"/>
    </source>
</evidence>
<sequence length="846" mass="95462">MRFLCIITLGSVALTSSGQAVPSFGLGFYNNETVQDRRTSLDLTPEAAFAFHGGSVDLSFDFSFLPGHTNFFGYILRLIKNNTQNIDLLYDKVNLAVGHFRMVAGDNPPFATFTLDSGHLFNTWNTLHLTIDAGQDRLTLRMGKEVFVQNGLHLSSKDSFRICFGACPVPPFKTTDVAPMKIRDIRITKGRDLLYYWPLNEEKGATAVETLAGKNGLVVNPLWLRSTHYEWKPLDSLVIDGAASCAFDSRDGVLYLVGRDSLTLYNLSSGTRQALPYASGRQDLHVGNQSVFDAFNRKLYNIFPDQQIAAAFDLTSLRWDAKYKPGDINFWHVNKFCSVLDSSIYVLNGYGHMRYRNSVFRYHIPTHSWESVIPGGDSVVPRYLAAAGATDRADTLYLIGGYGSASGQQILSPHNLYDLMRFDVRTRTFKRLHELSPSADGFAFANSLVIDQKNRCFYGLTFNNGKYYTSLQMIKASLDAPGDQAVGDQIPYPFHDIESFADLYYSPSANRFLAVVLFTDSTTTRPLHTWVHLYSLDGPPEPYIAETAPVASPHNHNWYIWTALIVLVTGAAFYRYRRRPARLQLEAPVPRPAPAPFTPVLVTTAPVTGAAIFLFGEMQVFDREGNDLTRQFSPLVKQLFLLILLYSLKNNRGVSSEKLNEILWFDKDEKSARNNRSVNIAKLKALLDKTGGCNLGKETGYWKIDIDVQMVRIDYLEYLAIVQNREAVDKGAIEALATITHRGSLLSDVEYPWLDPFKSDVSNHVIDTYLHFARHNPADPEFMIRLADYIFYFDAVNEDAMIIKCRALAQLGKHSLARNTYAAFQKEYKHLYGQDFERDFHSVLQQ</sequence>
<feature type="chain" id="PRO_5035233281" description="Galactose oxidase" evidence="1">
    <location>
        <begin position="21"/>
        <end position="846"/>
    </location>
</feature>
<reference evidence="2" key="2">
    <citation type="submission" date="2020-09" db="EMBL/GenBank/DDBJ databases">
        <authorList>
            <person name="Sun Q."/>
            <person name="Zhou Y."/>
        </authorList>
    </citation>
    <scope>NUCLEOTIDE SEQUENCE</scope>
    <source>
        <strain evidence="2">CGMCC 1.15448</strain>
    </source>
</reference>